<gene>
    <name evidence="1" type="ORF">FXV83_18110</name>
</gene>
<evidence type="ECO:0000313" key="1">
    <source>
        <dbReference type="EMBL" id="TYO65110.1"/>
    </source>
</evidence>
<name>A0A5S4YL36_9BRAD</name>
<proteinExistence type="predicted"/>
<keyword evidence="2" id="KW-1185">Reference proteome</keyword>
<sequence length="60" mass="7067">MFQNHEPRPQMSSVAALLTQKQHLLSRLEEYPGPNEREEIERLLEEVDARLNAVDRPDRL</sequence>
<evidence type="ECO:0000313" key="2">
    <source>
        <dbReference type="Proteomes" id="UP000324797"/>
    </source>
</evidence>
<protein>
    <submittedName>
        <fullName evidence="1">Uncharacterized protein</fullName>
    </submittedName>
</protein>
<dbReference type="AlphaFoldDB" id="A0A5S4YL36"/>
<comment type="caution">
    <text evidence="1">The sequence shown here is derived from an EMBL/GenBank/DDBJ whole genome shotgun (WGS) entry which is preliminary data.</text>
</comment>
<accession>A0A5S4YL36</accession>
<reference evidence="1 2" key="1">
    <citation type="submission" date="2019-08" db="EMBL/GenBank/DDBJ databases">
        <title>Bradyrhizobium hipponensis sp. nov., a rhizobium isolated from a Lupinus angustifolius root nodule in Tunisia.</title>
        <authorList>
            <person name="Off K."/>
            <person name="Rejili M."/>
            <person name="Mars M."/>
            <person name="Brachmann A."/>
            <person name="Marin M."/>
        </authorList>
    </citation>
    <scope>NUCLEOTIDE SEQUENCE [LARGE SCALE GENOMIC DNA]</scope>
    <source>
        <strain evidence="2">aSej3</strain>
    </source>
</reference>
<organism evidence="1 2">
    <name type="scientific">Bradyrhizobium hipponense</name>
    <dbReference type="NCBI Taxonomy" id="2605638"/>
    <lineage>
        <taxon>Bacteria</taxon>
        <taxon>Pseudomonadati</taxon>
        <taxon>Pseudomonadota</taxon>
        <taxon>Alphaproteobacteria</taxon>
        <taxon>Hyphomicrobiales</taxon>
        <taxon>Nitrobacteraceae</taxon>
        <taxon>Bradyrhizobium</taxon>
    </lineage>
</organism>
<dbReference type="EMBL" id="VSTH01000056">
    <property type="protein sequence ID" value="TYO65110.1"/>
    <property type="molecule type" value="Genomic_DNA"/>
</dbReference>
<dbReference type="Proteomes" id="UP000324797">
    <property type="component" value="Unassembled WGS sequence"/>
</dbReference>